<protein>
    <submittedName>
        <fullName evidence="1">Uncharacterized protein</fullName>
    </submittedName>
</protein>
<evidence type="ECO:0000313" key="2">
    <source>
        <dbReference type="Proteomes" id="UP000316882"/>
    </source>
</evidence>
<reference evidence="1 2" key="1">
    <citation type="submission" date="2019-06" db="EMBL/GenBank/DDBJ databases">
        <title>Whole genome shotgun sequence of Brevibacillus parabrevis NBRC 12334.</title>
        <authorList>
            <person name="Hosoyama A."/>
            <person name="Uohara A."/>
            <person name="Ohji S."/>
            <person name="Ichikawa N."/>
        </authorList>
    </citation>
    <scope>NUCLEOTIDE SEQUENCE [LARGE SCALE GENOMIC DNA]</scope>
    <source>
        <strain evidence="1 2">NBRC 12334</strain>
    </source>
</reference>
<sequence>MAIKSISYPESTSRSQTQTLTLQGLKKINTVTVNTGTVSYSLTGNTLTFTLKNGAVSRTVQTGGSAPHSTYRTDSRTSMGASAAGCSGAYGDALAALPGSIYYNDGAYSGTLSRTSTSNGGCTRMPDAWYAEVTGTYGGTVSSADTRTYAYYYQYSVTVDYVDNSLPSVTLAQPTDNLALTEGSTYKLEGSVSDADAGQPLSVKYSIGGGPTQTIALGTSDGTTSKTFSKTLTYSQGRFWDGTADVSGLLPAEASSIQIWANDGSDDSAKVTRNFTVTQEDSKLYVPVNVVSQPYLVSQMARPVRLSNGWLVGAAYDSIGKTIYLYKSTNNGKAWSQLCYVSNGSSSLTYFSIAPKDSVVYIAFSTGTADINLIAIDATGATNTNLWGLTASWVLFNGAIDSEQTAFNGIDLIIDPFRNELWWVACTKNPSLPNSFNIRAGSFVILSDGDGSLGISNLGSQLTYYDTSGTDITSPYVAYLFDIPAIISAWSSGPNNYGIYINRYLGFGFVWDDTNDGRGVMIYGGGYPQASPQAIATSNDKLHVVWHGTDASDTVNPYIRYSNSPDFVTWPAEPRKLVKGQNASITSDKNRKLSITYEDGGFIKRIESTDEFVTYQGPFVVGAGTKPATFYDQLFKTDFLVPPTLYQAAGAVKYYGVLIPNKKPVVTLTTSDNQVLTENVTLSVAGSATDEDVDNAVTVKYRINGGTIRNVAYGLSDGSTPLSFARELRYSGKRMYDGVVDITGVDLAEKTDHTLSVWAEDDKGGKSAEVTRKFRVTWNRPPTISGENGDLGIMETPPSVNYTVTEPEGSTFTVAEKINGQVIRSFPGVAGRQEAITIPHGMWLRLEPGVQHALTIEAVDDQGMTSTRTYTLTRFEDEIDFEIEEPWLTDAAAKRVLLTLDMTLPAGAILAAEACNNAFDTNPTWEDISFHARYGRGYMFLNTQKTAATWAVSIRVRIEKGTATEPITIKGFGGAFD</sequence>
<proteinExistence type="predicted"/>
<dbReference type="Proteomes" id="UP000316882">
    <property type="component" value="Unassembled WGS sequence"/>
</dbReference>
<evidence type="ECO:0000313" key="1">
    <source>
        <dbReference type="EMBL" id="GEB35319.1"/>
    </source>
</evidence>
<dbReference type="EMBL" id="BJMH01000037">
    <property type="protein sequence ID" value="GEB35319.1"/>
    <property type="molecule type" value="Genomic_DNA"/>
</dbReference>
<organism evidence="1 2">
    <name type="scientific">Brevibacillus parabrevis</name>
    <dbReference type="NCBI Taxonomy" id="54914"/>
    <lineage>
        <taxon>Bacteria</taxon>
        <taxon>Bacillati</taxon>
        <taxon>Bacillota</taxon>
        <taxon>Bacilli</taxon>
        <taxon>Bacillales</taxon>
        <taxon>Paenibacillaceae</taxon>
        <taxon>Brevibacillus</taxon>
    </lineage>
</organism>
<dbReference type="AlphaFoldDB" id="A0A4Y3PVN2"/>
<accession>A0A4Y3PVN2</accession>
<gene>
    <name evidence="1" type="ORF">BPA01_48990</name>
</gene>
<comment type="caution">
    <text evidence="1">The sequence shown here is derived from an EMBL/GenBank/DDBJ whole genome shotgun (WGS) entry which is preliminary data.</text>
</comment>
<keyword evidence="2" id="KW-1185">Reference proteome</keyword>
<name>A0A4Y3PVN2_BREPA</name>